<accession>A0A164MDE8</accession>
<evidence type="ECO:0000313" key="2">
    <source>
        <dbReference type="EMBL" id="KZS86603.1"/>
    </source>
</evidence>
<protein>
    <submittedName>
        <fullName evidence="2">Uncharacterized protein</fullName>
    </submittedName>
</protein>
<feature type="region of interest" description="Disordered" evidence="1">
    <location>
        <begin position="290"/>
        <end position="315"/>
    </location>
</feature>
<organism evidence="2 3">
    <name type="scientific">Sistotremastrum niveocremeum HHB9708</name>
    <dbReference type="NCBI Taxonomy" id="1314777"/>
    <lineage>
        <taxon>Eukaryota</taxon>
        <taxon>Fungi</taxon>
        <taxon>Dikarya</taxon>
        <taxon>Basidiomycota</taxon>
        <taxon>Agaricomycotina</taxon>
        <taxon>Agaricomycetes</taxon>
        <taxon>Sistotremastrales</taxon>
        <taxon>Sistotremastraceae</taxon>
        <taxon>Sertulicium</taxon>
        <taxon>Sertulicium niveocremeum</taxon>
    </lineage>
</organism>
<dbReference type="Proteomes" id="UP000076722">
    <property type="component" value="Unassembled WGS sequence"/>
</dbReference>
<proteinExistence type="predicted"/>
<name>A0A164MDE8_9AGAM</name>
<sequence length="315" mass="35925">MPFLVELNKALDQWCTEQGWTADTLINNGDHKWELRDDGYRYVGNEGSDLLFTIAQVARARCSPDGDYFPASRYNKEDQLVRLRYTLDVIQASHPRLAPIFSQTDTNIKKAENAFLANYKNVTVGHIVTRGPAGPEFKLTKKMFHPRDAEAFIYLEDLENPKSRESSVERGSATINSVDDSSVDDLTDTWPFSEDKLKADLPKYKLKYSVDPFPLFIYDIPSTPTIPEPASSSSATEWVEPETKSISPLQVQRYIQDSIVKLYFTLKAWYIKDDNKVQFSAEIVSATILSRPDQSTSKKRRLDKPPTTPSKKRRD</sequence>
<keyword evidence="3" id="KW-1185">Reference proteome</keyword>
<dbReference type="AlphaFoldDB" id="A0A164MDE8"/>
<gene>
    <name evidence="2" type="ORF">SISNIDRAFT_491804</name>
</gene>
<evidence type="ECO:0000313" key="3">
    <source>
        <dbReference type="Proteomes" id="UP000076722"/>
    </source>
</evidence>
<evidence type="ECO:0000256" key="1">
    <source>
        <dbReference type="SAM" id="MobiDB-lite"/>
    </source>
</evidence>
<reference evidence="2 3" key="1">
    <citation type="journal article" date="2016" name="Mol. Biol. Evol.">
        <title>Comparative Genomics of Early-Diverging Mushroom-Forming Fungi Provides Insights into the Origins of Lignocellulose Decay Capabilities.</title>
        <authorList>
            <person name="Nagy L.G."/>
            <person name="Riley R."/>
            <person name="Tritt A."/>
            <person name="Adam C."/>
            <person name="Daum C."/>
            <person name="Floudas D."/>
            <person name="Sun H."/>
            <person name="Yadav J.S."/>
            <person name="Pangilinan J."/>
            <person name="Larsson K.H."/>
            <person name="Matsuura K."/>
            <person name="Barry K."/>
            <person name="Labutti K."/>
            <person name="Kuo R."/>
            <person name="Ohm R.A."/>
            <person name="Bhattacharya S.S."/>
            <person name="Shirouzu T."/>
            <person name="Yoshinaga Y."/>
            <person name="Martin F.M."/>
            <person name="Grigoriev I.V."/>
            <person name="Hibbett D.S."/>
        </authorList>
    </citation>
    <scope>NUCLEOTIDE SEQUENCE [LARGE SCALE GENOMIC DNA]</scope>
    <source>
        <strain evidence="2 3">HHB9708</strain>
    </source>
</reference>
<dbReference type="EMBL" id="KV419480">
    <property type="protein sequence ID" value="KZS86603.1"/>
    <property type="molecule type" value="Genomic_DNA"/>
</dbReference>